<keyword evidence="1" id="KW-0472">Membrane</keyword>
<gene>
    <name evidence="2" type="ORF">RE431_06370</name>
</gene>
<proteinExistence type="predicted"/>
<name>A0ABU1EPF8_9FLAO</name>
<organism evidence="2 3">
    <name type="scientific">Christiangramia sediminicola</name>
    <dbReference type="NCBI Taxonomy" id="3073267"/>
    <lineage>
        <taxon>Bacteria</taxon>
        <taxon>Pseudomonadati</taxon>
        <taxon>Bacteroidota</taxon>
        <taxon>Flavobacteriia</taxon>
        <taxon>Flavobacteriales</taxon>
        <taxon>Flavobacteriaceae</taxon>
        <taxon>Christiangramia</taxon>
    </lineage>
</organism>
<comment type="caution">
    <text evidence="2">The sequence shown here is derived from an EMBL/GenBank/DDBJ whole genome shotgun (WGS) entry which is preliminary data.</text>
</comment>
<evidence type="ECO:0000256" key="1">
    <source>
        <dbReference type="SAM" id="Phobius"/>
    </source>
</evidence>
<feature type="transmembrane region" description="Helical" evidence="1">
    <location>
        <begin position="12"/>
        <end position="42"/>
    </location>
</feature>
<dbReference type="Proteomes" id="UP001257234">
    <property type="component" value="Unassembled WGS sequence"/>
</dbReference>
<evidence type="ECO:0008006" key="4">
    <source>
        <dbReference type="Google" id="ProtNLM"/>
    </source>
</evidence>
<keyword evidence="1" id="KW-0812">Transmembrane</keyword>
<sequence length="78" mass="8864">MKQIIKLIDLCLLIVAAVCLIVILLATIVALSPAIALCFIAYQVKEYFVYRKSAHCKLEEKKALKRKTITDFLQHENS</sequence>
<keyword evidence="3" id="KW-1185">Reference proteome</keyword>
<keyword evidence="1" id="KW-1133">Transmembrane helix</keyword>
<reference evidence="3" key="1">
    <citation type="submission" date="2023-07" db="EMBL/GenBank/DDBJ databases">
        <title>Christiangramia sp. SM2212., a novel bacterium of the family Flavobacteriaceae isolated from the sea sediment.</title>
        <authorList>
            <person name="Wang J."/>
            <person name="Zhang X."/>
        </authorList>
    </citation>
    <scope>NUCLEOTIDE SEQUENCE [LARGE SCALE GENOMIC DNA]</scope>
    <source>
        <strain evidence="3">SM2212</strain>
    </source>
</reference>
<dbReference type="RefSeq" id="WP_309561130.1">
    <property type="nucleotide sequence ID" value="NZ_JAVJIU010000002.1"/>
</dbReference>
<dbReference type="EMBL" id="JAVJIU010000002">
    <property type="protein sequence ID" value="MDR5590256.1"/>
    <property type="molecule type" value="Genomic_DNA"/>
</dbReference>
<accession>A0ABU1EPF8</accession>
<protein>
    <recommendedName>
        <fullName evidence="4">ATP synthase F0 subunit 8</fullName>
    </recommendedName>
</protein>
<evidence type="ECO:0000313" key="2">
    <source>
        <dbReference type="EMBL" id="MDR5590256.1"/>
    </source>
</evidence>
<evidence type="ECO:0000313" key="3">
    <source>
        <dbReference type="Proteomes" id="UP001257234"/>
    </source>
</evidence>